<reference evidence="2" key="1">
    <citation type="submission" date="2022-03" db="EMBL/GenBank/DDBJ databases">
        <title>De novo assembled genomes of Belliella spp. (Cyclobacteriaceae) strains.</title>
        <authorList>
            <person name="Szabo A."/>
            <person name="Korponai K."/>
            <person name="Felfoldi T."/>
        </authorList>
    </citation>
    <scope>NUCLEOTIDE SEQUENCE</scope>
    <source>
        <strain evidence="2">DSM 111903</strain>
    </source>
</reference>
<proteinExistence type="predicted"/>
<gene>
    <name evidence="2" type="ORF">MM213_11280</name>
</gene>
<organism evidence="2 3">
    <name type="scientific">Belliella alkalica</name>
    <dbReference type="NCBI Taxonomy" id="1730871"/>
    <lineage>
        <taxon>Bacteria</taxon>
        <taxon>Pseudomonadati</taxon>
        <taxon>Bacteroidota</taxon>
        <taxon>Cytophagia</taxon>
        <taxon>Cytophagales</taxon>
        <taxon>Cyclobacteriaceae</taxon>
        <taxon>Belliella</taxon>
    </lineage>
</organism>
<evidence type="ECO:0000256" key="1">
    <source>
        <dbReference type="SAM" id="SignalP"/>
    </source>
</evidence>
<feature type="chain" id="PRO_5045838111" evidence="1">
    <location>
        <begin position="23"/>
        <end position="367"/>
    </location>
</feature>
<sequence length="367" mass="42819">MNRFLILFLVTFLFIVSCTQQEATSEAEFLDIKTLDVSNAIGGYNKYHYIEDPDLLYAYNQLSSVLDVFEWKEGKYLGTIPLPDIPEAFGFAWSEFFPIAEDSLLFVDYFGKILLTNAESELLLAFSLNDYLPNGYEFFFGNNTQNLIYKNGRLVFRIQRTNFSPNKQGYYEGEIFGCLNLNALDKARLLGEYPENYEIKNNKFFFNNTKLGFDFGLDSEEEVLISFRNDHAIQLVIATRRKWYEGKSQFLKNPTQLDINQEISSIEWMVKEGFYHDIFTDPYRKVIYRICVFPQDLNDLDGKRRSAATRPFSIQKFNKDFKLLAETSFNTSVLEYSFLSRVVTRDGLYLGVLDSPEDELVFRKVIF</sequence>
<accession>A0ABS9VCH4</accession>
<name>A0ABS9VCH4_9BACT</name>
<dbReference type="RefSeq" id="WP_241412345.1">
    <property type="nucleotide sequence ID" value="NZ_JAKZGO010000008.1"/>
</dbReference>
<keyword evidence="1" id="KW-0732">Signal</keyword>
<evidence type="ECO:0000313" key="3">
    <source>
        <dbReference type="Proteomes" id="UP001165430"/>
    </source>
</evidence>
<comment type="caution">
    <text evidence="2">The sequence shown here is derived from an EMBL/GenBank/DDBJ whole genome shotgun (WGS) entry which is preliminary data.</text>
</comment>
<evidence type="ECO:0000313" key="2">
    <source>
        <dbReference type="EMBL" id="MCH7414073.1"/>
    </source>
</evidence>
<dbReference type="Proteomes" id="UP001165430">
    <property type="component" value="Unassembled WGS sequence"/>
</dbReference>
<protein>
    <submittedName>
        <fullName evidence="2">DUF4221 domain-containing protein</fullName>
    </submittedName>
</protein>
<keyword evidence="3" id="KW-1185">Reference proteome</keyword>
<feature type="signal peptide" evidence="1">
    <location>
        <begin position="1"/>
        <end position="22"/>
    </location>
</feature>
<dbReference type="EMBL" id="JAKZGO010000008">
    <property type="protein sequence ID" value="MCH7414073.1"/>
    <property type="molecule type" value="Genomic_DNA"/>
</dbReference>
<dbReference type="PROSITE" id="PS51257">
    <property type="entry name" value="PROKAR_LIPOPROTEIN"/>
    <property type="match status" value="1"/>
</dbReference>